<dbReference type="Proteomes" id="UP000222564">
    <property type="component" value="Unassembled WGS sequence"/>
</dbReference>
<keyword evidence="3" id="KW-1185">Reference proteome</keyword>
<dbReference type="NCBIfam" id="NF041644">
    <property type="entry name" value="CBO0543_fam"/>
    <property type="match status" value="1"/>
</dbReference>
<dbReference type="InterPro" id="IPR048147">
    <property type="entry name" value="CBO0543-like"/>
</dbReference>
<reference evidence="2 3" key="1">
    <citation type="submission" date="2013-09" db="EMBL/GenBank/DDBJ databases">
        <title>Biodegradation of hydrocarbons in the deep terrestrial subsurface : characterization of a microbial consortium composed of two Desulfotomaculum species originating from a deep geological formation.</title>
        <authorList>
            <person name="Aullo T."/>
            <person name="Berlendis S."/>
            <person name="Lascourreges J.-F."/>
            <person name="Dessort D."/>
            <person name="Saint-Laurent S."/>
            <person name="Schraauwers B."/>
            <person name="Mas J."/>
            <person name="Magot M."/>
            <person name="Ranchou-Peyruse A."/>
        </authorList>
    </citation>
    <scope>NUCLEOTIDE SEQUENCE [LARGE SCALE GENOMIC DNA]</scope>
    <source>
        <strain evidence="2 3">Bs107</strain>
    </source>
</reference>
<keyword evidence="1" id="KW-1133">Transmembrane helix</keyword>
<name>A0A2C6L425_9FIRM</name>
<proteinExistence type="predicted"/>
<evidence type="ECO:0000313" key="2">
    <source>
        <dbReference type="EMBL" id="PHJ39541.1"/>
    </source>
</evidence>
<dbReference type="EMBL" id="AWQQ01000017">
    <property type="protein sequence ID" value="PHJ39541.1"/>
    <property type="molecule type" value="Genomic_DNA"/>
</dbReference>
<feature type="transmembrane region" description="Helical" evidence="1">
    <location>
        <begin position="120"/>
        <end position="138"/>
    </location>
</feature>
<feature type="transmembrane region" description="Helical" evidence="1">
    <location>
        <begin position="56"/>
        <end position="78"/>
    </location>
</feature>
<evidence type="ECO:0000256" key="1">
    <source>
        <dbReference type="SAM" id="Phobius"/>
    </source>
</evidence>
<organism evidence="2 3">
    <name type="scientific">Desulforamulus profundi</name>
    <dbReference type="NCBI Taxonomy" id="1383067"/>
    <lineage>
        <taxon>Bacteria</taxon>
        <taxon>Bacillati</taxon>
        <taxon>Bacillota</taxon>
        <taxon>Clostridia</taxon>
        <taxon>Eubacteriales</taxon>
        <taxon>Peptococcaceae</taxon>
        <taxon>Desulforamulus</taxon>
    </lineage>
</organism>
<feature type="transmembrane region" description="Helical" evidence="1">
    <location>
        <begin position="26"/>
        <end position="44"/>
    </location>
</feature>
<accession>A0A2C6L425</accession>
<dbReference type="RefSeq" id="WP_099082073.1">
    <property type="nucleotide sequence ID" value="NZ_AWQQ01000017.1"/>
</dbReference>
<gene>
    <name evidence="2" type="ORF">P378_02030</name>
</gene>
<feature type="transmembrane region" description="Helical" evidence="1">
    <location>
        <begin position="90"/>
        <end position="108"/>
    </location>
</feature>
<evidence type="ECO:0000313" key="3">
    <source>
        <dbReference type="Proteomes" id="UP000222564"/>
    </source>
</evidence>
<protein>
    <submittedName>
        <fullName evidence="2">Uncharacterized protein</fullName>
    </submittedName>
</protein>
<comment type="caution">
    <text evidence="2">The sequence shown here is derived from an EMBL/GenBank/DDBJ whole genome shotgun (WGS) entry which is preliminary data.</text>
</comment>
<sequence>MPWVITAVVSWVVFYFLVDVSQLRRTIFGGIFTLALGSLVDWGGQELNFYKFYDVIIPWAGCSIFYQFGPIFVIGIIFTQYLPRKKSLQILNIFVVAFLYLSLERLILQTPVAEYRNWHLLASLTVNIGAFTVLTWFAQTFRLAPYYIKDVSFKDE</sequence>
<keyword evidence="1" id="KW-0472">Membrane</keyword>
<dbReference type="OrthoDB" id="1724157at2"/>
<keyword evidence="1" id="KW-0812">Transmembrane</keyword>
<dbReference type="AlphaFoldDB" id="A0A2C6L425"/>